<dbReference type="EMBL" id="JBELQC010000001">
    <property type="protein sequence ID" value="MFL9841298.1"/>
    <property type="molecule type" value="Genomic_DNA"/>
</dbReference>
<gene>
    <name evidence="2" type="ORF">ABS767_10010</name>
</gene>
<organism evidence="2 3">
    <name type="scientific">Sphingomonas plantiphila</name>
    <dbReference type="NCBI Taxonomy" id="3163295"/>
    <lineage>
        <taxon>Bacteria</taxon>
        <taxon>Pseudomonadati</taxon>
        <taxon>Pseudomonadota</taxon>
        <taxon>Alphaproteobacteria</taxon>
        <taxon>Sphingomonadales</taxon>
        <taxon>Sphingomonadaceae</taxon>
        <taxon>Sphingomonas</taxon>
    </lineage>
</organism>
<dbReference type="SUPFAM" id="SSF141371">
    <property type="entry name" value="PilZ domain-like"/>
    <property type="match status" value="1"/>
</dbReference>
<dbReference type="Pfam" id="PF07238">
    <property type="entry name" value="PilZ"/>
    <property type="match status" value="1"/>
</dbReference>
<evidence type="ECO:0000259" key="1">
    <source>
        <dbReference type="Pfam" id="PF07238"/>
    </source>
</evidence>
<name>A0ABW8YMI0_9SPHN</name>
<protein>
    <submittedName>
        <fullName evidence="2">PilZ domain-containing protein</fullName>
    </submittedName>
</protein>
<evidence type="ECO:0000313" key="2">
    <source>
        <dbReference type="EMBL" id="MFL9841298.1"/>
    </source>
</evidence>
<keyword evidence="3" id="KW-1185">Reference proteome</keyword>
<feature type="domain" description="PilZ" evidence="1">
    <location>
        <begin position="17"/>
        <end position="107"/>
    </location>
</feature>
<reference evidence="2 3" key="1">
    <citation type="submission" date="2024-06" db="EMBL/GenBank/DDBJ databases">
        <authorList>
            <person name="Kaempfer P."/>
            <person name="Viver T."/>
        </authorList>
    </citation>
    <scope>NUCLEOTIDE SEQUENCE [LARGE SCALE GENOMIC DNA]</scope>
    <source>
        <strain evidence="2 3">ST-64</strain>
    </source>
</reference>
<dbReference type="Proteomes" id="UP001629244">
    <property type="component" value="Unassembled WGS sequence"/>
</dbReference>
<dbReference type="InterPro" id="IPR009875">
    <property type="entry name" value="PilZ_domain"/>
</dbReference>
<accession>A0ABW8YMI0</accession>
<sequence>MSYQFSSIVRATAVDTDRRTSDRDEVHYRARAFGPDAQPQTLLIVNISPHGLMARCEHPFAEGDRLRVMLPVAGAVPAEIRWALGGRIGVSFDHAVDLASYYELLAQMLKAG</sequence>
<proteinExistence type="predicted"/>
<evidence type="ECO:0000313" key="3">
    <source>
        <dbReference type="Proteomes" id="UP001629244"/>
    </source>
</evidence>
<comment type="caution">
    <text evidence="2">The sequence shown here is derived from an EMBL/GenBank/DDBJ whole genome shotgun (WGS) entry which is preliminary data.</text>
</comment>
<dbReference type="RefSeq" id="WP_408078210.1">
    <property type="nucleotide sequence ID" value="NZ_JBELQC010000001.1"/>
</dbReference>